<name>A0A1I7RJR2_BURXY</name>
<dbReference type="PANTHER" id="PTHR23028:SF53">
    <property type="entry name" value="ACYL_TRANSF_3 DOMAIN-CONTAINING PROTEIN"/>
    <property type="match status" value="1"/>
</dbReference>
<dbReference type="InterPro" id="IPR002656">
    <property type="entry name" value="Acyl_transf_3_dom"/>
</dbReference>
<dbReference type="Pfam" id="PF19040">
    <property type="entry name" value="SGNH"/>
    <property type="match status" value="1"/>
</dbReference>
<sequence>MRDEIQGLRAIAVSAVLSFHAWQAAFPAGFLGVDIFFVISGYLMAHIMARTAITIKVVNKFYFRRLSRILPLYLAVIIFILIATALLTSPIEFDAVLNDGLPSVLLIPNWHMIKAASYFDVLNKFNLFTHFWSLGVELQFYLAVPLIFLIFHKIQRISRNNAINYVLITTGAIISFGSQWILSFSNQNQSYYATYNRLWQFFVGFLAFFWYNREESREFHGLEERCSHTSEASVSSVLVSFKQILSKILANISLLLLFTFLLFKIFPSDHLNRLAATLLTGLLLSQHYCNPIFLGDISYSVYLIHWPILSIHRYCSPELYHYKNPEAPFSDGIVLIVISVFFGYILEQAFAKLREAVTSWSLLCYTLAGEYLLFGFLFMLLMSSNGPKYRPLDNTEKLEVQKIIEGLFENSSNSSDFLNSEQLQLNADMFTYAEKWLACDDPNVDLPTSFPYKDDYRFSSTCHDKGHGSKQVVVIGNSHGRALIDGLKYYFRDIYDDLYVISRDLCTPFMSHTMPEHREACQKFEGVWEPLLQNWGNPIDIIIVGLQYLPDLDPIIVDWNSDEYLQAMEEFYRKMSSIAKEIVFIPMVHFNWELEPFMQILQQKLYFGKSLERFHKHFEIEDSYLRNVQRRLDRMKCKKCVKVNYREAWCHNNLCSALDSKNISYFRDTTHVTPYGSLVYGGLLRKLYDQYVGYEIVK</sequence>
<dbReference type="GO" id="GO:0016020">
    <property type="term" value="C:membrane"/>
    <property type="evidence" value="ECO:0007669"/>
    <property type="project" value="TreeGrafter"/>
</dbReference>
<evidence type="ECO:0000259" key="2">
    <source>
        <dbReference type="Pfam" id="PF19040"/>
    </source>
</evidence>
<dbReference type="PANTHER" id="PTHR23028">
    <property type="entry name" value="ACETYLTRANSFERASE"/>
    <property type="match status" value="1"/>
</dbReference>
<evidence type="ECO:0000259" key="1">
    <source>
        <dbReference type="Pfam" id="PF01757"/>
    </source>
</evidence>
<dbReference type="GO" id="GO:0000271">
    <property type="term" value="P:polysaccharide biosynthetic process"/>
    <property type="evidence" value="ECO:0007669"/>
    <property type="project" value="TreeGrafter"/>
</dbReference>
<feature type="domain" description="Acyltransferase 3" evidence="1">
    <location>
        <begin position="4"/>
        <end position="346"/>
    </location>
</feature>
<proteinExistence type="predicted"/>
<feature type="domain" description="SGNH" evidence="2">
    <location>
        <begin position="460"/>
        <end position="684"/>
    </location>
</feature>
<dbReference type="eggNOG" id="ENOG502S34G">
    <property type="taxonomic scope" value="Eukaryota"/>
</dbReference>
<evidence type="ECO:0000313" key="3">
    <source>
        <dbReference type="Proteomes" id="UP000095284"/>
    </source>
</evidence>
<accession>A0A1I7RJR2</accession>
<dbReference type="GO" id="GO:0016747">
    <property type="term" value="F:acyltransferase activity, transferring groups other than amino-acyl groups"/>
    <property type="evidence" value="ECO:0007669"/>
    <property type="project" value="InterPro"/>
</dbReference>
<organism evidence="3 4">
    <name type="scientific">Bursaphelenchus xylophilus</name>
    <name type="common">Pinewood nematode worm</name>
    <name type="synonym">Aphelenchoides xylophilus</name>
    <dbReference type="NCBI Taxonomy" id="6326"/>
    <lineage>
        <taxon>Eukaryota</taxon>
        <taxon>Metazoa</taxon>
        <taxon>Ecdysozoa</taxon>
        <taxon>Nematoda</taxon>
        <taxon>Chromadorea</taxon>
        <taxon>Rhabditida</taxon>
        <taxon>Tylenchina</taxon>
        <taxon>Tylenchomorpha</taxon>
        <taxon>Aphelenchoidea</taxon>
        <taxon>Aphelenchoididae</taxon>
        <taxon>Bursaphelenchus</taxon>
    </lineage>
</organism>
<dbReference type="InterPro" id="IPR043968">
    <property type="entry name" value="SGNH"/>
</dbReference>
<dbReference type="WBParaSite" id="BXY_0094400.1">
    <property type="protein sequence ID" value="BXY_0094400.1"/>
    <property type="gene ID" value="BXY_0094400"/>
</dbReference>
<dbReference type="AlphaFoldDB" id="A0A1I7RJR2"/>
<dbReference type="InterPro" id="IPR050879">
    <property type="entry name" value="Acyltransferase_3"/>
</dbReference>
<dbReference type="Proteomes" id="UP000095284">
    <property type="component" value="Unplaced"/>
</dbReference>
<reference evidence="4" key="1">
    <citation type="submission" date="2016-11" db="UniProtKB">
        <authorList>
            <consortium name="WormBaseParasite"/>
        </authorList>
    </citation>
    <scope>IDENTIFICATION</scope>
</reference>
<protein>
    <submittedName>
        <fullName evidence="4">Acyl_transf_3 domain-containing protein</fullName>
    </submittedName>
</protein>
<evidence type="ECO:0000313" key="4">
    <source>
        <dbReference type="WBParaSite" id="BXY_0094400.1"/>
    </source>
</evidence>
<dbReference type="Pfam" id="PF01757">
    <property type="entry name" value="Acyl_transf_3"/>
    <property type="match status" value="1"/>
</dbReference>